<evidence type="ECO:0000313" key="1">
    <source>
        <dbReference type="EMBL" id="SVC15545.1"/>
    </source>
</evidence>
<organism evidence="1">
    <name type="scientific">marine metagenome</name>
    <dbReference type="NCBI Taxonomy" id="408172"/>
    <lineage>
        <taxon>unclassified sequences</taxon>
        <taxon>metagenomes</taxon>
        <taxon>ecological metagenomes</taxon>
    </lineage>
</organism>
<name>A0A382JV62_9ZZZZ</name>
<feature type="non-terminal residue" evidence="1">
    <location>
        <position position="34"/>
    </location>
</feature>
<gene>
    <name evidence="1" type="ORF">METZ01_LOCUS268399</name>
</gene>
<proteinExistence type="predicted"/>
<sequence length="34" mass="3709">MSVSETTPSIDHYSNLFQTFETGLNGGSDHAIHD</sequence>
<protein>
    <submittedName>
        <fullName evidence="1">Uncharacterized protein</fullName>
    </submittedName>
</protein>
<reference evidence="1" key="1">
    <citation type="submission" date="2018-05" db="EMBL/GenBank/DDBJ databases">
        <authorList>
            <person name="Lanie J.A."/>
            <person name="Ng W.-L."/>
            <person name="Kazmierczak K.M."/>
            <person name="Andrzejewski T.M."/>
            <person name="Davidsen T.M."/>
            <person name="Wayne K.J."/>
            <person name="Tettelin H."/>
            <person name="Glass J.I."/>
            <person name="Rusch D."/>
            <person name="Podicherti R."/>
            <person name="Tsui H.-C.T."/>
            <person name="Winkler M.E."/>
        </authorList>
    </citation>
    <scope>NUCLEOTIDE SEQUENCE</scope>
</reference>
<accession>A0A382JV62</accession>
<dbReference type="EMBL" id="UINC01076407">
    <property type="protein sequence ID" value="SVC15545.1"/>
    <property type="molecule type" value="Genomic_DNA"/>
</dbReference>
<dbReference type="AlphaFoldDB" id="A0A382JV62"/>